<comment type="caution">
    <text evidence="6">The sequence shown here is derived from an EMBL/GenBank/DDBJ whole genome shotgun (WGS) entry which is preliminary data.</text>
</comment>
<keyword evidence="3" id="KW-0238">DNA-binding</keyword>
<protein>
    <submittedName>
        <fullName evidence="6">LacI family transcriptional regulator</fullName>
    </submittedName>
</protein>
<evidence type="ECO:0000313" key="6">
    <source>
        <dbReference type="EMBL" id="MCP9001054.1"/>
    </source>
</evidence>
<keyword evidence="7" id="KW-1185">Reference proteome</keyword>
<dbReference type="InterPro" id="IPR010982">
    <property type="entry name" value="Lambda_DNA-bd_dom_sf"/>
</dbReference>
<dbReference type="Gene3D" id="3.40.50.2300">
    <property type="match status" value="2"/>
</dbReference>
<dbReference type="PRINTS" id="PR00036">
    <property type="entry name" value="HTHLACI"/>
</dbReference>
<proteinExistence type="predicted"/>
<dbReference type="RefSeq" id="WP_254751498.1">
    <property type="nucleotide sequence ID" value="NZ_JANCLV010000011.1"/>
</dbReference>
<evidence type="ECO:0000259" key="5">
    <source>
        <dbReference type="PROSITE" id="PS50932"/>
    </source>
</evidence>
<sequence>MATIVDVASLAGVSTSTVSHVLNDTRHVEPETKERVMSAVKATGYRRDVLARSMRRARTDSIGLVVSDAGEPAFADMVHGVEEAAAQHGLSLLLANSAEDPARERAAVEALLDRRVDGLIIARAAGSSAGLLQRIREEKKPLVLLDRLTDLDVDQVGVNNQSAMAALVEHLTRRGHERIMLVSGDLRVSSLRERYDGFRAAMQERGLDVPAALLCEGTVTAADTFDGVQAVLRASLENGERPTAILACSTLLAAGALRAVQHEGLRVPGTMAFATFDGFTYSDLFQPQITTVRQPAFQLGESAVSLLLRRLETPDAPARILRLESQIEFRRSTE</sequence>
<dbReference type="PANTHER" id="PTHR30146:SF148">
    <property type="entry name" value="HTH-TYPE TRANSCRIPTIONAL REPRESSOR PURR-RELATED"/>
    <property type="match status" value="1"/>
</dbReference>
<dbReference type="InterPro" id="IPR001761">
    <property type="entry name" value="Peripla_BP/Lac1_sug-bd_dom"/>
</dbReference>
<evidence type="ECO:0000256" key="4">
    <source>
        <dbReference type="ARBA" id="ARBA00023163"/>
    </source>
</evidence>
<dbReference type="PROSITE" id="PS00356">
    <property type="entry name" value="HTH_LACI_1"/>
    <property type="match status" value="1"/>
</dbReference>
<name>A0ABT1LSE6_9MICC</name>
<dbReference type="Gene3D" id="1.10.260.40">
    <property type="entry name" value="lambda repressor-like DNA-binding domains"/>
    <property type="match status" value="1"/>
</dbReference>
<dbReference type="PROSITE" id="PS50932">
    <property type="entry name" value="HTH_LACI_2"/>
    <property type="match status" value="1"/>
</dbReference>
<dbReference type="CDD" id="cd01392">
    <property type="entry name" value="HTH_LacI"/>
    <property type="match status" value="1"/>
</dbReference>
<dbReference type="Pfam" id="PF00532">
    <property type="entry name" value="Peripla_BP_1"/>
    <property type="match status" value="1"/>
</dbReference>
<dbReference type="SUPFAM" id="SSF47413">
    <property type="entry name" value="lambda repressor-like DNA-binding domains"/>
    <property type="match status" value="1"/>
</dbReference>
<evidence type="ECO:0000256" key="2">
    <source>
        <dbReference type="ARBA" id="ARBA00023015"/>
    </source>
</evidence>
<feature type="domain" description="HTH lacI-type" evidence="5">
    <location>
        <begin position="2"/>
        <end position="56"/>
    </location>
</feature>
<keyword evidence="2" id="KW-0805">Transcription regulation</keyword>
<dbReference type="EMBL" id="JANCLV010000011">
    <property type="protein sequence ID" value="MCP9001054.1"/>
    <property type="molecule type" value="Genomic_DNA"/>
</dbReference>
<dbReference type="PANTHER" id="PTHR30146">
    <property type="entry name" value="LACI-RELATED TRANSCRIPTIONAL REPRESSOR"/>
    <property type="match status" value="1"/>
</dbReference>
<reference evidence="6 7" key="1">
    <citation type="submission" date="2022-06" db="EMBL/GenBank/DDBJ databases">
        <title>Pseudarthrobacter sp. strain RMG13 Genome sequencing and assembly.</title>
        <authorList>
            <person name="Kim I."/>
        </authorList>
    </citation>
    <scope>NUCLEOTIDE SEQUENCE [LARGE SCALE GENOMIC DNA]</scope>
    <source>
        <strain evidence="6 7">RMG13</strain>
    </source>
</reference>
<gene>
    <name evidence="6" type="ORF">NFC73_15170</name>
</gene>
<dbReference type="InterPro" id="IPR000843">
    <property type="entry name" value="HTH_LacI"/>
</dbReference>
<evidence type="ECO:0000256" key="1">
    <source>
        <dbReference type="ARBA" id="ARBA00022491"/>
    </source>
</evidence>
<keyword evidence="1" id="KW-0678">Repressor</keyword>
<dbReference type="Proteomes" id="UP001524318">
    <property type="component" value="Unassembled WGS sequence"/>
</dbReference>
<organism evidence="6 7">
    <name type="scientific">Pseudarthrobacter humi</name>
    <dbReference type="NCBI Taxonomy" id="2952523"/>
    <lineage>
        <taxon>Bacteria</taxon>
        <taxon>Bacillati</taxon>
        <taxon>Actinomycetota</taxon>
        <taxon>Actinomycetes</taxon>
        <taxon>Micrococcales</taxon>
        <taxon>Micrococcaceae</taxon>
        <taxon>Pseudarthrobacter</taxon>
    </lineage>
</organism>
<dbReference type="InterPro" id="IPR028082">
    <property type="entry name" value="Peripla_BP_I"/>
</dbReference>
<evidence type="ECO:0000313" key="7">
    <source>
        <dbReference type="Proteomes" id="UP001524318"/>
    </source>
</evidence>
<dbReference type="CDD" id="cd06267">
    <property type="entry name" value="PBP1_LacI_sugar_binding-like"/>
    <property type="match status" value="1"/>
</dbReference>
<evidence type="ECO:0000256" key="3">
    <source>
        <dbReference type="ARBA" id="ARBA00023125"/>
    </source>
</evidence>
<dbReference type="SMART" id="SM00354">
    <property type="entry name" value="HTH_LACI"/>
    <property type="match status" value="1"/>
</dbReference>
<dbReference type="SUPFAM" id="SSF53822">
    <property type="entry name" value="Periplasmic binding protein-like I"/>
    <property type="match status" value="1"/>
</dbReference>
<accession>A0ABT1LSE6</accession>
<dbReference type="Pfam" id="PF00356">
    <property type="entry name" value="LacI"/>
    <property type="match status" value="1"/>
</dbReference>
<keyword evidence="4" id="KW-0804">Transcription</keyword>